<dbReference type="PANTHER" id="PTHR21039:SF0">
    <property type="entry name" value="HISTIDINOL-PHOSPHATASE"/>
    <property type="match status" value="1"/>
</dbReference>
<dbReference type="InterPro" id="IPR010140">
    <property type="entry name" value="Histidinol_P_phosphatase_HisJ"/>
</dbReference>
<feature type="region of interest" description="Disordered" evidence="9">
    <location>
        <begin position="296"/>
        <end position="324"/>
    </location>
</feature>
<evidence type="ECO:0000256" key="1">
    <source>
        <dbReference type="ARBA" id="ARBA00004970"/>
    </source>
</evidence>
<dbReference type="SUPFAM" id="SSF89550">
    <property type="entry name" value="PHP domain-like"/>
    <property type="match status" value="1"/>
</dbReference>
<comment type="similarity">
    <text evidence="2 8">Belongs to the PHP hydrolase family. HisK subfamily.</text>
</comment>
<proteinExistence type="inferred from homology"/>
<keyword evidence="4 8" id="KW-0028">Amino-acid biosynthesis</keyword>
<dbReference type="Pfam" id="PF02811">
    <property type="entry name" value="PHP"/>
    <property type="match status" value="1"/>
</dbReference>
<feature type="domain" description="PHP" evidence="10">
    <location>
        <begin position="5"/>
        <end position="226"/>
    </location>
</feature>
<evidence type="ECO:0000256" key="7">
    <source>
        <dbReference type="ARBA" id="ARBA00049158"/>
    </source>
</evidence>
<dbReference type="GO" id="GO:0000105">
    <property type="term" value="P:L-histidine biosynthetic process"/>
    <property type="evidence" value="ECO:0007669"/>
    <property type="project" value="UniProtKB-UniRule"/>
</dbReference>
<dbReference type="PANTHER" id="PTHR21039">
    <property type="entry name" value="HISTIDINOL PHOSPHATASE-RELATED"/>
    <property type="match status" value="1"/>
</dbReference>
<name>A0A0F7SQB2_PHARH</name>
<dbReference type="InterPro" id="IPR004013">
    <property type="entry name" value="PHP_dom"/>
</dbReference>
<reference evidence="11" key="1">
    <citation type="submission" date="2014-08" db="EMBL/GenBank/DDBJ databases">
        <authorList>
            <person name="Sharma Rahul"/>
            <person name="Thines Marco"/>
        </authorList>
    </citation>
    <scope>NUCLEOTIDE SEQUENCE</scope>
</reference>
<protein>
    <recommendedName>
        <fullName evidence="3 8">Histidinol-phosphatase</fullName>
        <shortName evidence="8">HolPase</shortName>
        <ecNumber evidence="3 8">3.1.3.15</ecNumber>
    </recommendedName>
</protein>
<keyword evidence="5 8" id="KW-0378">Hydrolase</keyword>
<keyword evidence="6 8" id="KW-0368">Histidine biosynthesis</keyword>
<dbReference type="AlphaFoldDB" id="A0A0F7SQB2"/>
<evidence type="ECO:0000313" key="11">
    <source>
        <dbReference type="EMBL" id="CED82750.1"/>
    </source>
</evidence>
<dbReference type="NCBIfam" id="TIGR01856">
    <property type="entry name" value="hisJ_fam"/>
    <property type="match status" value="1"/>
</dbReference>
<comment type="pathway">
    <text evidence="1 8">Amino-acid biosynthesis; L-histidine biosynthesis; L-histidine from 5-phospho-alpha-D-ribose 1-diphosphate: step 8/9.</text>
</comment>
<dbReference type="UniPathway" id="UPA00031">
    <property type="reaction ID" value="UER00013"/>
</dbReference>
<dbReference type="Gene3D" id="3.20.20.140">
    <property type="entry name" value="Metal-dependent hydrolases"/>
    <property type="match status" value="1"/>
</dbReference>
<evidence type="ECO:0000256" key="5">
    <source>
        <dbReference type="ARBA" id="ARBA00022801"/>
    </source>
</evidence>
<evidence type="ECO:0000256" key="6">
    <source>
        <dbReference type="ARBA" id="ARBA00023102"/>
    </source>
</evidence>
<evidence type="ECO:0000256" key="8">
    <source>
        <dbReference type="RuleBase" id="RU366003"/>
    </source>
</evidence>
<dbReference type="GO" id="GO:0005737">
    <property type="term" value="C:cytoplasm"/>
    <property type="evidence" value="ECO:0007669"/>
    <property type="project" value="TreeGrafter"/>
</dbReference>
<dbReference type="InterPro" id="IPR016195">
    <property type="entry name" value="Pol/histidinol_Pase-like"/>
</dbReference>
<comment type="catalytic activity">
    <reaction evidence="7 8">
        <text>L-histidinol phosphate + H2O = L-histidinol + phosphate</text>
        <dbReference type="Rhea" id="RHEA:14465"/>
        <dbReference type="ChEBI" id="CHEBI:15377"/>
        <dbReference type="ChEBI" id="CHEBI:43474"/>
        <dbReference type="ChEBI" id="CHEBI:57699"/>
        <dbReference type="ChEBI" id="CHEBI:57980"/>
        <dbReference type="EC" id="3.1.3.15"/>
    </reaction>
</comment>
<feature type="compositionally biased region" description="Basic residues" evidence="9">
    <location>
        <begin position="311"/>
        <end position="323"/>
    </location>
</feature>
<dbReference type="EMBL" id="LN483142">
    <property type="protein sequence ID" value="CED82750.1"/>
    <property type="molecule type" value="Genomic_DNA"/>
</dbReference>
<evidence type="ECO:0000256" key="4">
    <source>
        <dbReference type="ARBA" id="ARBA00022605"/>
    </source>
</evidence>
<evidence type="ECO:0000256" key="2">
    <source>
        <dbReference type="ARBA" id="ARBA00009152"/>
    </source>
</evidence>
<dbReference type="GO" id="GO:0004401">
    <property type="term" value="F:histidinol-phosphatase activity"/>
    <property type="evidence" value="ECO:0007669"/>
    <property type="project" value="UniProtKB-UniRule"/>
</dbReference>
<evidence type="ECO:0000256" key="9">
    <source>
        <dbReference type="SAM" id="MobiDB-lite"/>
    </source>
</evidence>
<organism evidence="11">
    <name type="scientific">Phaffia rhodozyma</name>
    <name type="common">Yeast</name>
    <name type="synonym">Xanthophyllomyces dendrorhous</name>
    <dbReference type="NCBI Taxonomy" id="264483"/>
    <lineage>
        <taxon>Eukaryota</taxon>
        <taxon>Fungi</taxon>
        <taxon>Dikarya</taxon>
        <taxon>Basidiomycota</taxon>
        <taxon>Agaricomycotina</taxon>
        <taxon>Tremellomycetes</taxon>
        <taxon>Cystofilobasidiales</taxon>
        <taxon>Mrakiaceae</taxon>
        <taxon>Phaffia</taxon>
    </lineage>
</organism>
<dbReference type="SMR" id="A0A0F7SQB2"/>
<accession>A0A0F7SQB2</accession>
<dbReference type="EC" id="3.1.3.15" evidence="3 8"/>
<dbReference type="CDD" id="cd12110">
    <property type="entry name" value="PHP_HisPPase_Hisj_like"/>
    <property type="match status" value="1"/>
</dbReference>
<sequence length="348" mass="39524">MPQSHHSHSGQFCRHAKGTLEQVVQEAIKQGFTTFGLSEHAPRYRQQDLYPEESDLSPTALHEIYLSFLDEAHRLRAIYSSEITLLIGIETDLITPLDLTGLSALLEAQASRIDYVVGSLHHVHQIPIDFDEPTFLHAVRSCVPSGSDPDTVTEDERIVDLIEAYLDGQFELMRTIRPEVIGHFDLIKLWNPSWSLRTLGKGSIWSKVKRNVKEAVDYGALFELNAAAFRKGWNEAYPSWEILELVVSAKGRLCLSDDSHGPQAVGLNYHKLHDYLRAHDISELWYLSLDDLDSSSSSSVESEDDNTSTTHVRKGKRSGRVRPKKVEGDWWEDRFWKTCLETNKASRV</sequence>
<evidence type="ECO:0000259" key="10">
    <source>
        <dbReference type="Pfam" id="PF02811"/>
    </source>
</evidence>
<evidence type="ECO:0000256" key="3">
    <source>
        <dbReference type="ARBA" id="ARBA00013085"/>
    </source>
</evidence>